<dbReference type="PANTHER" id="PTHR11903">
    <property type="entry name" value="PROSTAGLANDIN G/H SYNTHASE"/>
    <property type="match status" value="1"/>
</dbReference>
<dbReference type="InterPro" id="IPR010255">
    <property type="entry name" value="Haem_peroxidase_sf"/>
</dbReference>
<evidence type="ECO:0000256" key="3">
    <source>
        <dbReference type="ARBA" id="ARBA00023002"/>
    </source>
</evidence>
<accession>F7J0V8</accession>
<dbReference type="GO" id="GO:0004601">
    <property type="term" value="F:peroxidase activity"/>
    <property type="evidence" value="ECO:0007669"/>
    <property type="project" value="InterPro"/>
</dbReference>
<organism evidence="6">
    <name type="scientific">Gracilaria vermiculophylla</name>
    <dbReference type="NCBI Taxonomy" id="2608709"/>
    <lineage>
        <taxon>Eukaryota</taxon>
        <taxon>Rhodophyta</taxon>
        <taxon>Florideophyceae</taxon>
        <taxon>Rhodymeniophycidae</taxon>
        <taxon>Gracilariales</taxon>
        <taxon>Gracilariaceae</taxon>
        <taxon>Gracilaria</taxon>
    </lineage>
</organism>
<dbReference type="PROSITE" id="PS50292">
    <property type="entry name" value="PEROXIDASE_3"/>
    <property type="match status" value="1"/>
</dbReference>
<dbReference type="EMBL" id="AB605255">
    <property type="protein sequence ID" value="BAK40208.1"/>
    <property type="molecule type" value="mRNA"/>
</dbReference>
<dbReference type="InterPro" id="IPR037120">
    <property type="entry name" value="Haem_peroxidase_sf_animal"/>
</dbReference>
<dbReference type="InterPro" id="IPR050783">
    <property type="entry name" value="Oxylipin_biosynth_metab"/>
</dbReference>
<dbReference type="PRINTS" id="PR00457">
    <property type="entry name" value="ANPEROXIDASE"/>
</dbReference>
<evidence type="ECO:0000256" key="2">
    <source>
        <dbReference type="ARBA" id="ARBA00022964"/>
    </source>
</evidence>
<evidence type="ECO:0000256" key="1">
    <source>
        <dbReference type="ARBA" id="ARBA00022723"/>
    </source>
</evidence>
<dbReference type="GO" id="GO:0046872">
    <property type="term" value="F:metal ion binding"/>
    <property type="evidence" value="ECO:0007669"/>
    <property type="project" value="UniProtKB-KW"/>
</dbReference>
<dbReference type="SUPFAM" id="SSF48113">
    <property type="entry name" value="Heme-dependent peroxidases"/>
    <property type="match status" value="1"/>
</dbReference>
<protein>
    <submittedName>
        <fullName evidence="6">Prostaglandin G/H synthase</fullName>
    </submittedName>
</protein>
<dbReference type="GO" id="GO:0020037">
    <property type="term" value="F:heme binding"/>
    <property type="evidence" value="ECO:0007669"/>
    <property type="project" value="InterPro"/>
</dbReference>
<dbReference type="InterPro" id="IPR019791">
    <property type="entry name" value="Haem_peroxidase_animal"/>
</dbReference>
<keyword evidence="1 5" id="KW-0479">Metal-binding</keyword>
<name>F7J0V8_9FLOR</name>
<dbReference type="AlphaFoldDB" id="F7J0V8"/>
<feature type="binding site" description="axial binding residue" evidence="5">
    <location>
        <position position="330"/>
    </location>
    <ligand>
        <name>heme b</name>
        <dbReference type="ChEBI" id="CHEBI:60344"/>
    </ligand>
    <ligandPart>
        <name>Fe</name>
        <dbReference type="ChEBI" id="CHEBI:18248"/>
    </ligandPart>
</feature>
<dbReference type="GO" id="GO:0006979">
    <property type="term" value="P:response to oxidative stress"/>
    <property type="evidence" value="ECO:0007669"/>
    <property type="project" value="InterPro"/>
</dbReference>
<reference evidence="6" key="1">
    <citation type="journal article" date="2011" name="Appl. Microbiol. Biotechnol.">
        <title>Identification of a cyclooxygenase gene from the red alga Gracilaria vermiculophylla and bioconversion of arachidonic acid to PGF2alpha in engineered Escherichiacoli.</title>
        <authorList>
            <person name="Kanamoto H."/>
            <person name="Takemura M."/>
            <person name="Ohyama K."/>
        </authorList>
    </citation>
    <scope>NUCLEOTIDE SEQUENCE</scope>
</reference>
<sequence length="562" mass="64700">MVFNNFRNLITRCGGLGNTFSMWLRANFKPFWAALQNIPVIKDVLNQFYLSALLKKFIKSVPRLPNHNLRNDFPSLYTVYDESRTTYSRLLPRQPEYTEGLPDLDLASSCFLRENFVPETNRNLSLLIGFYAQWFSHQFFNTNPEDHTKVNQPVGINLGQLYGSTAERMKSLRSGKLGLLKSSVRNGLEFPPIIPIPKDESGQNKIPIPGDEMFDIPFPMANSIPCFAAVHVIFFRRHQYVCRELAKWASANGKTMSDEEMYQKAKIIVAINVLRLTMHDYVAEGLQSSHVKIKFDHKVKKSLIWKFFGPGTYHPSNAIQTEFNFLYRWHQFIPEEIKVVKDLPVSNNQDMKALVPDIDKYDNDSLTFPDPDSWFGEDWNAVKWLTEKENGLERLIFSAASQRAGKLTLLNTNKWLVKNVIKPGMKKCREYELASYNDYREHFGFRRVKKFEQITTDAAILAKLKQVYKDVDQVEYYPGIFAENKDFGGVHGPFLAAIGVGMTYCGIFASRLFETDIFNEKTLTSKGVELANEINYIRDMTRMHTNLGEAKVHFTVPKNNPV</sequence>
<proteinExistence type="evidence at transcript level"/>
<evidence type="ECO:0000256" key="5">
    <source>
        <dbReference type="PIRSR" id="PIRSR619791-2"/>
    </source>
</evidence>
<dbReference type="GO" id="GO:0051213">
    <property type="term" value="F:dioxygenase activity"/>
    <property type="evidence" value="ECO:0007669"/>
    <property type="project" value="UniProtKB-KW"/>
</dbReference>
<keyword evidence="4 5" id="KW-0408">Iron</keyword>
<evidence type="ECO:0000313" key="6">
    <source>
        <dbReference type="EMBL" id="BAK40208.1"/>
    </source>
</evidence>
<dbReference type="Pfam" id="PF03098">
    <property type="entry name" value="An_peroxidase"/>
    <property type="match status" value="1"/>
</dbReference>
<gene>
    <name evidence="6" type="primary">PTGS</name>
</gene>
<keyword evidence="3" id="KW-0560">Oxidoreductase</keyword>
<dbReference type="Gene3D" id="1.10.640.10">
    <property type="entry name" value="Haem peroxidase domain superfamily, animal type"/>
    <property type="match status" value="1"/>
</dbReference>
<dbReference type="PANTHER" id="PTHR11903:SF37">
    <property type="entry name" value="PSI-PRODUCING OXYGENASE A"/>
    <property type="match status" value="1"/>
</dbReference>
<evidence type="ECO:0000256" key="4">
    <source>
        <dbReference type="ARBA" id="ARBA00023004"/>
    </source>
</evidence>
<dbReference type="GO" id="GO:0006631">
    <property type="term" value="P:fatty acid metabolic process"/>
    <property type="evidence" value="ECO:0007669"/>
    <property type="project" value="UniProtKB-ARBA"/>
</dbReference>
<keyword evidence="2" id="KW-0223">Dioxygenase</keyword>
<keyword evidence="5" id="KW-0349">Heme</keyword>